<evidence type="ECO:0000313" key="2">
    <source>
        <dbReference type="Proteomes" id="UP000193811"/>
    </source>
</evidence>
<protein>
    <recommendedName>
        <fullName evidence="3">Tyr recombinase domain-containing protein</fullName>
    </recommendedName>
</protein>
<dbReference type="Proteomes" id="UP000193811">
    <property type="component" value="Unassembled WGS sequence"/>
</dbReference>
<accession>A0ABX3V896</accession>
<reference evidence="1 2" key="1">
    <citation type="submission" date="2016-01" db="EMBL/GenBank/DDBJ databases">
        <title>The new phylogeny of the genus Mycobacterium.</title>
        <authorList>
            <person name="Tarcisio F."/>
            <person name="Conor M."/>
            <person name="Antonella G."/>
            <person name="Elisabetta G."/>
            <person name="Giulia F.S."/>
            <person name="Sara T."/>
            <person name="Anna F."/>
            <person name="Clotilde B."/>
            <person name="Roberto B."/>
            <person name="Veronica D.S."/>
            <person name="Fabio R."/>
            <person name="Monica P."/>
            <person name="Olivier J."/>
            <person name="Enrico T."/>
            <person name="Nicola S."/>
        </authorList>
    </citation>
    <scope>NUCLEOTIDE SEQUENCE [LARGE SCALE GENOMIC DNA]</scope>
    <source>
        <strain evidence="1 2">CCUG 50187</strain>
    </source>
</reference>
<dbReference type="EMBL" id="LQOP01000015">
    <property type="protein sequence ID" value="ORV26742.1"/>
    <property type="molecule type" value="Genomic_DNA"/>
</dbReference>
<keyword evidence="2" id="KW-1185">Reference proteome</keyword>
<evidence type="ECO:0008006" key="3">
    <source>
        <dbReference type="Google" id="ProtNLM"/>
    </source>
</evidence>
<organism evidence="1 2">
    <name type="scientific">Mycolicibacterium conceptionense</name>
    <dbReference type="NCBI Taxonomy" id="451644"/>
    <lineage>
        <taxon>Bacteria</taxon>
        <taxon>Bacillati</taxon>
        <taxon>Actinomycetota</taxon>
        <taxon>Actinomycetes</taxon>
        <taxon>Mycobacteriales</taxon>
        <taxon>Mycobacteriaceae</taxon>
        <taxon>Mycolicibacterium</taxon>
    </lineage>
</organism>
<sequence>MLANRAGGWISSSNIASALREALAPYEHLRWVTPHSFGGRWPRWCGTAALGAEAAQQQLSHAQLSTVEGRYVQRVTAGPDTRAVLDKWASNGSN</sequence>
<name>A0ABX3V896_9MYCO</name>
<comment type="caution">
    <text evidence="1">The sequence shown here is derived from an EMBL/GenBank/DDBJ whole genome shotgun (WGS) entry which is preliminary data.</text>
</comment>
<gene>
    <name evidence="1" type="ORF">AWB98_12715</name>
</gene>
<proteinExistence type="predicted"/>
<evidence type="ECO:0000313" key="1">
    <source>
        <dbReference type="EMBL" id="ORV26742.1"/>
    </source>
</evidence>